<dbReference type="GO" id="GO:0015276">
    <property type="term" value="F:ligand-gated monoatomic ion channel activity"/>
    <property type="evidence" value="ECO:0007669"/>
    <property type="project" value="InterPro"/>
</dbReference>
<comment type="caution">
    <text evidence="18">The sequence shown here is derived from an EMBL/GenBank/DDBJ whole genome shotgun (WGS) entry which is preliminary data.</text>
</comment>
<dbReference type="Gene3D" id="3.40.190.10">
    <property type="entry name" value="Periplasmic binding protein-like II"/>
    <property type="match status" value="2"/>
</dbReference>
<feature type="transmembrane region" description="Helical" evidence="15">
    <location>
        <begin position="538"/>
        <end position="562"/>
    </location>
</feature>
<dbReference type="InterPro" id="IPR015683">
    <property type="entry name" value="Ionotropic_Glu_rcpt"/>
</dbReference>
<evidence type="ECO:0000256" key="4">
    <source>
        <dbReference type="ARBA" id="ARBA00022692"/>
    </source>
</evidence>
<dbReference type="Gene3D" id="3.40.50.2300">
    <property type="match status" value="4"/>
</dbReference>
<keyword evidence="19" id="KW-1185">Reference proteome</keyword>
<evidence type="ECO:0000256" key="1">
    <source>
        <dbReference type="ARBA" id="ARBA00004141"/>
    </source>
</evidence>
<keyword evidence="11 13" id="KW-1071">Ligand-gated ion channel</keyword>
<dbReference type="InterPro" id="IPR017103">
    <property type="entry name" value="Iontropic_Glu_rcpt_pln"/>
</dbReference>
<name>A0AAW0M2D1_QUESU</name>
<evidence type="ECO:0000256" key="16">
    <source>
        <dbReference type="SAM" id="SignalP"/>
    </source>
</evidence>
<dbReference type="PANTHER" id="PTHR18966">
    <property type="entry name" value="IONOTROPIC GLUTAMATE RECEPTOR"/>
    <property type="match status" value="1"/>
</dbReference>
<evidence type="ECO:0000313" key="19">
    <source>
        <dbReference type="Proteomes" id="UP000237347"/>
    </source>
</evidence>
<keyword evidence="12 13" id="KW-0407">Ion channel</keyword>
<organism evidence="18 19">
    <name type="scientific">Quercus suber</name>
    <name type="common">Cork oak</name>
    <dbReference type="NCBI Taxonomy" id="58331"/>
    <lineage>
        <taxon>Eukaryota</taxon>
        <taxon>Viridiplantae</taxon>
        <taxon>Streptophyta</taxon>
        <taxon>Embryophyta</taxon>
        <taxon>Tracheophyta</taxon>
        <taxon>Spermatophyta</taxon>
        <taxon>Magnoliopsida</taxon>
        <taxon>eudicotyledons</taxon>
        <taxon>Gunneridae</taxon>
        <taxon>Pentapetalae</taxon>
        <taxon>rosids</taxon>
        <taxon>fabids</taxon>
        <taxon>Fagales</taxon>
        <taxon>Fagaceae</taxon>
        <taxon>Quercus</taxon>
    </lineage>
</organism>
<feature type="transmembrane region" description="Helical" evidence="15">
    <location>
        <begin position="719"/>
        <end position="740"/>
    </location>
</feature>
<evidence type="ECO:0000256" key="13">
    <source>
        <dbReference type="PIRNR" id="PIRNR037090"/>
    </source>
</evidence>
<evidence type="ECO:0000256" key="7">
    <source>
        <dbReference type="ARBA" id="ARBA00023065"/>
    </source>
</evidence>
<feature type="domain" description="Ionotropic glutamate receptor C-terminal" evidence="17">
    <location>
        <begin position="303"/>
        <end position="696"/>
    </location>
</feature>
<proteinExistence type="inferred from homology"/>
<comment type="function">
    <text evidence="13">Glutamate-gated receptor that probably acts as non-selective cation channel.</text>
</comment>
<keyword evidence="9 13" id="KW-0675">Receptor</keyword>
<dbReference type="FunFam" id="3.40.190.10:FF:000175">
    <property type="entry name" value="Glutamate receptor"/>
    <property type="match status" value="1"/>
</dbReference>
<dbReference type="InterPro" id="IPR001320">
    <property type="entry name" value="Iontro_rcpt_C"/>
</dbReference>
<dbReference type="SMART" id="SM00079">
    <property type="entry name" value="PBPe"/>
    <property type="match status" value="1"/>
</dbReference>
<reference evidence="18 19" key="1">
    <citation type="journal article" date="2018" name="Sci. Data">
        <title>The draft genome sequence of cork oak.</title>
        <authorList>
            <person name="Ramos A.M."/>
            <person name="Usie A."/>
            <person name="Barbosa P."/>
            <person name="Barros P.M."/>
            <person name="Capote T."/>
            <person name="Chaves I."/>
            <person name="Simoes F."/>
            <person name="Abreu I."/>
            <person name="Carrasquinho I."/>
            <person name="Faro C."/>
            <person name="Guimaraes J.B."/>
            <person name="Mendonca D."/>
            <person name="Nobrega F."/>
            <person name="Rodrigues L."/>
            <person name="Saibo N.J.M."/>
            <person name="Varela M.C."/>
            <person name="Egas C."/>
            <person name="Matos J."/>
            <person name="Miguel C.M."/>
            <person name="Oliveira M.M."/>
            <person name="Ricardo C.P."/>
            <person name="Goncalves S."/>
        </authorList>
    </citation>
    <scope>NUCLEOTIDE SEQUENCE [LARGE SCALE GENOMIC DNA]</scope>
    <source>
        <strain evidence="19">cv. HL8</strain>
    </source>
</reference>
<keyword evidence="10" id="KW-0325">Glycoprotein</keyword>
<dbReference type="SUPFAM" id="SSF53822">
    <property type="entry name" value="Periplasmic binding protein-like I"/>
    <property type="match status" value="1"/>
</dbReference>
<evidence type="ECO:0000256" key="14">
    <source>
        <dbReference type="PIRSR" id="PIRSR037090-50"/>
    </source>
</evidence>
<dbReference type="Pfam" id="PF00060">
    <property type="entry name" value="Lig_chan"/>
    <property type="match status" value="1"/>
</dbReference>
<protein>
    <recommendedName>
        <fullName evidence="13">Glutamate receptor</fullName>
    </recommendedName>
</protein>
<comment type="subcellular location">
    <subcellularLocation>
        <location evidence="1">Membrane</location>
        <topology evidence="1">Multi-pass membrane protein</topology>
    </subcellularLocation>
</comment>
<evidence type="ECO:0000256" key="6">
    <source>
        <dbReference type="ARBA" id="ARBA00022989"/>
    </source>
</evidence>
<evidence type="ECO:0000256" key="12">
    <source>
        <dbReference type="ARBA" id="ARBA00023303"/>
    </source>
</evidence>
<dbReference type="Gene3D" id="1.10.287.70">
    <property type="match status" value="1"/>
</dbReference>
<comment type="similarity">
    <text evidence="2 13">Belongs to the glutamate-gated ion channel (TC 1.A.10.1) family.</text>
</comment>
<keyword evidence="5 16" id="KW-0732">Signal</keyword>
<dbReference type="AlphaFoldDB" id="A0AAW0M2D1"/>
<dbReference type="GO" id="GO:0016020">
    <property type="term" value="C:membrane"/>
    <property type="evidence" value="ECO:0007669"/>
    <property type="project" value="UniProtKB-SubCell"/>
</dbReference>
<dbReference type="EMBL" id="PKMF04000022">
    <property type="protein sequence ID" value="KAK7858092.1"/>
    <property type="molecule type" value="Genomic_DNA"/>
</dbReference>
<evidence type="ECO:0000259" key="17">
    <source>
        <dbReference type="SMART" id="SM00079"/>
    </source>
</evidence>
<dbReference type="InterPro" id="IPR028082">
    <property type="entry name" value="Peripla_BP_I"/>
</dbReference>
<gene>
    <name evidence="18" type="primary">GLR3.6_3</name>
    <name evidence="18" type="ORF">CFP56_014534</name>
</gene>
<dbReference type="Proteomes" id="UP000237347">
    <property type="component" value="Unassembled WGS sequence"/>
</dbReference>
<feature type="transmembrane region" description="Helical" evidence="15">
    <location>
        <begin position="451"/>
        <end position="471"/>
    </location>
</feature>
<dbReference type="FunFam" id="3.40.50.2300:FF:000117">
    <property type="entry name" value="Glutamate receptor"/>
    <property type="match status" value="1"/>
</dbReference>
<feature type="signal peptide" evidence="16">
    <location>
        <begin position="1"/>
        <end position="20"/>
    </location>
</feature>
<dbReference type="SUPFAM" id="SSF53850">
    <property type="entry name" value="Periplasmic binding protein-like II"/>
    <property type="match status" value="1"/>
</dbReference>
<keyword evidence="7 13" id="KW-0406">Ion transport</keyword>
<keyword evidence="8 13" id="KW-0472">Membrane</keyword>
<keyword evidence="14" id="KW-1015">Disulfide bond</keyword>
<evidence type="ECO:0000256" key="9">
    <source>
        <dbReference type="ARBA" id="ARBA00023170"/>
    </source>
</evidence>
<evidence type="ECO:0000256" key="10">
    <source>
        <dbReference type="ARBA" id="ARBA00023180"/>
    </source>
</evidence>
<dbReference type="InterPro" id="IPR001828">
    <property type="entry name" value="ANF_lig-bd_rcpt"/>
</dbReference>
<evidence type="ECO:0000256" key="2">
    <source>
        <dbReference type="ARBA" id="ARBA00008685"/>
    </source>
</evidence>
<feature type="chain" id="PRO_5043508458" description="Glutamate receptor" evidence="16">
    <location>
        <begin position="21"/>
        <end position="792"/>
    </location>
</feature>
<evidence type="ECO:0000313" key="18">
    <source>
        <dbReference type="EMBL" id="KAK7858092.1"/>
    </source>
</evidence>
<feature type="disulfide bond" evidence="14">
    <location>
        <begin position="645"/>
        <end position="699"/>
    </location>
</feature>
<evidence type="ECO:0000256" key="11">
    <source>
        <dbReference type="ARBA" id="ARBA00023286"/>
    </source>
</evidence>
<keyword evidence="4 15" id="KW-0812">Transmembrane</keyword>
<evidence type="ECO:0000256" key="3">
    <source>
        <dbReference type="ARBA" id="ARBA00022448"/>
    </source>
</evidence>
<keyword evidence="6 15" id="KW-1133">Transmembrane helix</keyword>
<evidence type="ECO:0000256" key="8">
    <source>
        <dbReference type="ARBA" id="ARBA00023136"/>
    </source>
</evidence>
<evidence type="ECO:0000256" key="5">
    <source>
        <dbReference type="ARBA" id="ARBA00022729"/>
    </source>
</evidence>
<evidence type="ECO:0000256" key="15">
    <source>
        <dbReference type="SAM" id="Phobius"/>
    </source>
</evidence>
<accession>A0AAW0M2D1</accession>
<dbReference type="PIRSF" id="PIRSF037090">
    <property type="entry name" value="Iontro_Glu-like_rcpt_pln"/>
    <property type="match status" value="1"/>
</dbReference>
<sequence>MTRVWLMVLVVFCHEIFSNGVVTNISTRPSVVNVGAILAYKSIIGKVAKVAIEAAIEDVNSDPTVLAGTKIQLTMQDSNYNGFLGIVETLQFMEKDTVAIIGPLNSVTAHVISQISNELQVPLLSYSATDPTLSSLQFPFFVRTSQNDLFQMAAVAEIVDYYGWKEVIALYVDDDYGRNGIVALGDKLAEKRCSMVLNLAKYLGMMESGFVWIATNWLSTILDTDSPLTSDVMDDFQGVITLRMYAPESKLKRKFISKWNNLTKGKSANVSFGLNTYGLYAYDTVWLLAHALDAFFNQGGVNMSGVTGPIKFTPDKDFINPAFEVINVIGTGFRRVGYWTNYSGLSVLPPEVLYTKPPNRSSANQRLYSVIWPGQTTQLPRGWAFSKNGRQLIIGVPTRVFDAAIGDIAITTDRTRMVDFTQPYIESGLVVVASVKELNSNAWAFLKPFTLMMWLVTAFFFLVIGGVIWFLERRTNEEFHGGGDSKKQVATALWFSFSTLFYAHSKYSNGSLCFLYQVTSFLFVVEEKTDEPLTRCVLLIWLFVILIINSSYTASLTSILTVQQLSSPIKGIETLINSNDPIGYQQGSYARSYLVEELGIHESRLVPLNSAEDYAKALKDGPQRGGVVAVVDDRAYVELFLSTRCEFSIVGQEFTKAGWGFAFPRDSPLAIDMSTAILKLSENGDLQRIHDKWLMRSACTAQGTTTEVNQLQLKSFTGLFVVCWFACLLALIAHVIFLAWKFTSVPQRKSSIYERLHKLKNFKEFIKYVWGKEEKDIDPGSKRGVGEDVSTH</sequence>
<dbReference type="Pfam" id="PF01094">
    <property type="entry name" value="ANF_receptor"/>
    <property type="match status" value="1"/>
</dbReference>
<keyword evidence="3 13" id="KW-0813">Transport</keyword>